<keyword evidence="7 9" id="KW-1133">Transmembrane helix</keyword>
<feature type="transmembrane region" description="Helical" evidence="9">
    <location>
        <begin position="328"/>
        <end position="346"/>
    </location>
</feature>
<feature type="transmembrane region" description="Helical" evidence="9">
    <location>
        <begin position="260"/>
        <end position="281"/>
    </location>
</feature>
<keyword evidence="8 9" id="KW-0472">Membrane</keyword>
<protein>
    <recommendedName>
        <fullName evidence="4">rhomboid protease</fullName>
        <ecNumber evidence="4">3.4.21.105</ecNumber>
    </recommendedName>
</protein>
<dbReference type="GO" id="GO:0016020">
    <property type="term" value="C:membrane"/>
    <property type="evidence" value="ECO:0007669"/>
    <property type="project" value="UniProtKB-SubCell"/>
</dbReference>
<feature type="transmembrane region" description="Helical" evidence="9">
    <location>
        <begin position="158"/>
        <end position="178"/>
    </location>
</feature>
<evidence type="ECO:0000256" key="2">
    <source>
        <dbReference type="ARBA" id="ARBA00004141"/>
    </source>
</evidence>
<evidence type="ECO:0000256" key="7">
    <source>
        <dbReference type="ARBA" id="ARBA00022989"/>
    </source>
</evidence>
<dbReference type="InterPro" id="IPR022764">
    <property type="entry name" value="Peptidase_S54_rhomboid_dom"/>
</dbReference>
<keyword evidence="6" id="KW-0378">Hydrolase</keyword>
<comment type="caution">
    <text evidence="11">The sequence shown here is derived from an EMBL/GenBank/DDBJ whole genome shotgun (WGS) entry which is preliminary data.</text>
</comment>
<evidence type="ECO:0000256" key="8">
    <source>
        <dbReference type="ARBA" id="ARBA00023136"/>
    </source>
</evidence>
<dbReference type="GO" id="GO:0016787">
    <property type="term" value="F:hydrolase activity"/>
    <property type="evidence" value="ECO:0007669"/>
    <property type="project" value="UniProtKB-KW"/>
</dbReference>
<feature type="domain" description="Peptidase S54 rhomboid" evidence="10">
    <location>
        <begin position="194"/>
        <end position="338"/>
    </location>
</feature>
<dbReference type="EMBL" id="JBJQND010000016">
    <property type="protein sequence ID" value="KAL3848398.1"/>
    <property type="molecule type" value="Genomic_DNA"/>
</dbReference>
<evidence type="ECO:0000256" key="1">
    <source>
        <dbReference type="ARBA" id="ARBA00000156"/>
    </source>
</evidence>
<evidence type="ECO:0000256" key="6">
    <source>
        <dbReference type="ARBA" id="ARBA00022801"/>
    </source>
</evidence>
<sequence>MALSYSLLCARQLLTPRSISLSAFLPRKRSCGQTMLCHCMGKNVQHFELPRYGTIQTQLRNFYKSTRQQLRGKTNVEKYSDFTSLFSHVRFTCLVCGLSFVGAMIWNYENIARHHKRLIERGGILEFPGIKKHKPPSSFGLFSKLIDQYTSLTAVRKLIFNIIAVNCGVFLLWKVVPWHMMMRYFQCAPTKAHSMTSMIFSTFSHVGTFHLAANMYVLWSFSKPIQMFLSKEEFLAFFLSAGTVSSLLSCMNKVKRGLLIPSLGASGAVYAVLAASCYMMPDSRLTLAVIGEAFDFSFSSKSALYALLVVETAGMLIGWKYFDHAAHLGGLLFGLWYMRYGQNLIWNKRQHVMKFWHDMRQASKKN</sequence>
<dbReference type="Proteomes" id="UP001634394">
    <property type="component" value="Unassembled WGS sequence"/>
</dbReference>
<dbReference type="EC" id="3.4.21.105" evidence="4"/>
<gene>
    <name evidence="11" type="ORF">ACJMK2_019256</name>
</gene>
<evidence type="ECO:0000313" key="12">
    <source>
        <dbReference type="Proteomes" id="UP001634394"/>
    </source>
</evidence>
<dbReference type="Pfam" id="PF01694">
    <property type="entry name" value="Rhomboid"/>
    <property type="match status" value="1"/>
</dbReference>
<evidence type="ECO:0000259" key="10">
    <source>
        <dbReference type="Pfam" id="PF01694"/>
    </source>
</evidence>
<dbReference type="Gene3D" id="1.20.1540.10">
    <property type="entry name" value="Rhomboid-like"/>
    <property type="match status" value="1"/>
</dbReference>
<comment type="similarity">
    <text evidence="3">Belongs to the peptidase S54 family.</text>
</comment>
<keyword evidence="5 9" id="KW-0812">Transmembrane</keyword>
<evidence type="ECO:0000256" key="9">
    <source>
        <dbReference type="SAM" id="Phobius"/>
    </source>
</evidence>
<name>A0ABD3UIX8_SINWO</name>
<evidence type="ECO:0000256" key="4">
    <source>
        <dbReference type="ARBA" id="ARBA00013039"/>
    </source>
</evidence>
<comment type="catalytic activity">
    <reaction evidence="1">
        <text>Cleaves type-1 transmembrane domains using a catalytic dyad composed of serine and histidine that are contributed by different transmembrane domains.</text>
        <dbReference type="EC" id="3.4.21.105"/>
    </reaction>
</comment>
<dbReference type="PANTHER" id="PTHR43731:SF14">
    <property type="entry name" value="PRESENILIN-ASSOCIATED RHOMBOID-LIKE PROTEIN, MITOCHONDRIAL"/>
    <property type="match status" value="1"/>
</dbReference>
<reference evidence="11 12" key="1">
    <citation type="submission" date="2024-11" db="EMBL/GenBank/DDBJ databases">
        <title>Chromosome-level genome assembly of the freshwater bivalve Anodonta woodiana.</title>
        <authorList>
            <person name="Chen X."/>
        </authorList>
    </citation>
    <scope>NUCLEOTIDE SEQUENCE [LARGE SCALE GENOMIC DNA]</scope>
    <source>
        <strain evidence="11">MN2024</strain>
        <tissue evidence="11">Gills</tissue>
    </source>
</reference>
<dbReference type="SUPFAM" id="SSF144091">
    <property type="entry name" value="Rhomboid-like"/>
    <property type="match status" value="1"/>
</dbReference>
<dbReference type="InterPro" id="IPR050925">
    <property type="entry name" value="Rhomboid_protease_S54"/>
</dbReference>
<proteinExistence type="inferred from homology"/>
<keyword evidence="12" id="KW-1185">Reference proteome</keyword>
<feature type="transmembrane region" description="Helical" evidence="9">
    <location>
        <begin position="89"/>
        <end position="108"/>
    </location>
</feature>
<evidence type="ECO:0000256" key="5">
    <source>
        <dbReference type="ARBA" id="ARBA00022692"/>
    </source>
</evidence>
<evidence type="ECO:0000313" key="11">
    <source>
        <dbReference type="EMBL" id="KAL3848398.1"/>
    </source>
</evidence>
<dbReference type="InterPro" id="IPR035952">
    <property type="entry name" value="Rhomboid-like_sf"/>
</dbReference>
<dbReference type="PANTHER" id="PTHR43731">
    <property type="entry name" value="RHOMBOID PROTEASE"/>
    <property type="match status" value="1"/>
</dbReference>
<dbReference type="AlphaFoldDB" id="A0ABD3UIX8"/>
<accession>A0ABD3UIX8</accession>
<organism evidence="11 12">
    <name type="scientific">Sinanodonta woodiana</name>
    <name type="common">Chinese pond mussel</name>
    <name type="synonym">Anodonta woodiana</name>
    <dbReference type="NCBI Taxonomy" id="1069815"/>
    <lineage>
        <taxon>Eukaryota</taxon>
        <taxon>Metazoa</taxon>
        <taxon>Spiralia</taxon>
        <taxon>Lophotrochozoa</taxon>
        <taxon>Mollusca</taxon>
        <taxon>Bivalvia</taxon>
        <taxon>Autobranchia</taxon>
        <taxon>Heteroconchia</taxon>
        <taxon>Palaeoheterodonta</taxon>
        <taxon>Unionida</taxon>
        <taxon>Unionoidea</taxon>
        <taxon>Unionidae</taxon>
        <taxon>Unioninae</taxon>
        <taxon>Sinanodonta</taxon>
    </lineage>
</organism>
<feature type="transmembrane region" description="Helical" evidence="9">
    <location>
        <begin position="198"/>
        <end position="222"/>
    </location>
</feature>
<evidence type="ECO:0000256" key="3">
    <source>
        <dbReference type="ARBA" id="ARBA00009045"/>
    </source>
</evidence>
<feature type="transmembrane region" description="Helical" evidence="9">
    <location>
        <begin position="234"/>
        <end position="254"/>
    </location>
</feature>
<comment type="subcellular location">
    <subcellularLocation>
        <location evidence="2">Membrane</location>
        <topology evidence="2">Multi-pass membrane protein</topology>
    </subcellularLocation>
</comment>